<dbReference type="KEGG" id="gtt:GUITHDRAFT_99644"/>
<evidence type="ECO:0000259" key="2">
    <source>
        <dbReference type="Pfam" id="PF08429"/>
    </source>
</evidence>
<dbReference type="Pfam" id="PF08429">
    <property type="entry name" value="PLU-1"/>
    <property type="match status" value="1"/>
</dbReference>
<organism evidence="3">
    <name type="scientific">Guillardia theta (strain CCMP2712)</name>
    <name type="common">Cryptophyte</name>
    <dbReference type="NCBI Taxonomy" id="905079"/>
    <lineage>
        <taxon>Eukaryota</taxon>
        <taxon>Cryptophyceae</taxon>
        <taxon>Pyrenomonadales</taxon>
        <taxon>Geminigeraceae</taxon>
        <taxon>Guillardia</taxon>
    </lineage>
</organism>
<reference evidence="5" key="2">
    <citation type="submission" date="2012-11" db="EMBL/GenBank/DDBJ databases">
        <authorList>
            <person name="Kuo A."/>
            <person name="Curtis B.A."/>
            <person name="Tanifuji G."/>
            <person name="Burki F."/>
            <person name="Gruber A."/>
            <person name="Irimia M."/>
            <person name="Maruyama S."/>
            <person name="Arias M.C."/>
            <person name="Ball S.G."/>
            <person name="Gile G.H."/>
            <person name="Hirakawa Y."/>
            <person name="Hopkins J.F."/>
            <person name="Rensing S.A."/>
            <person name="Schmutz J."/>
            <person name="Symeonidi A."/>
            <person name="Elias M."/>
            <person name="Eveleigh R.J."/>
            <person name="Herman E.K."/>
            <person name="Klute M.J."/>
            <person name="Nakayama T."/>
            <person name="Obornik M."/>
            <person name="Reyes-Prieto A."/>
            <person name="Armbrust E.V."/>
            <person name="Aves S.J."/>
            <person name="Beiko R.G."/>
            <person name="Coutinho P."/>
            <person name="Dacks J.B."/>
            <person name="Durnford D.G."/>
            <person name="Fast N.M."/>
            <person name="Green B.R."/>
            <person name="Grisdale C."/>
            <person name="Hempe F."/>
            <person name="Henrissat B."/>
            <person name="Hoppner M.P."/>
            <person name="Ishida K.-I."/>
            <person name="Kim E."/>
            <person name="Koreny L."/>
            <person name="Kroth P.G."/>
            <person name="Liu Y."/>
            <person name="Malik S.-B."/>
            <person name="Maier U.G."/>
            <person name="McRose D."/>
            <person name="Mock T."/>
            <person name="Neilson J.A."/>
            <person name="Onodera N.T."/>
            <person name="Poole A.M."/>
            <person name="Pritham E.J."/>
            <person name="Richards T.A."/>
            <person name="Rocap G."/>
            <person name="Roy S.W."/>
            <person name="Sarai C."/>
            <person name="Schaack S."/>
            <person name="Shirato S."/>
            <person name="Slamovits C.H."/>
            <person name="Spencer D.F."/>
            <person name="Suzuki S."/>
            <person name="Worden A.Z."/>
            <person name="Zauner S."/>
            <person name="Barry K."/>
            <person name="Bell C."/>
            <person name="Bharti A.K."/>
            <person name="Crow J.A."/>
            <person name="Grimwood J."/>
            <person name="Kramer R."/>
            <person name="Lindquist E."/>
            <person name="Lucas S."/>
            <person name="Salamov A."/>
            <person name="McFadden G.I."/>
            <person name="Lane C.E."/>
            <person name="Keeling P.J."/>
            <person name="Gray M.W."/>
            <person name="Grigoriev I.V."/>
            <person name="Archibald J.M."/>
        </authorList>
    </citation>
    <scope>NUCLEOTIDE SEQUENCE</scope>
    <source>
        <strain evidence="5">CCMP2712</strain>
    </source>
</reference>
<evidence type="ECO:0000313" key="3">
    <source>
        <dbReference type="EMBL" id="EKX55002.1"/>
    </source>
</evidence>
<dbReference type="EnsemblProtists" id="EKX55002">
    <property type="protein sequence ID" value="EKX55002"/>
    <property type="gene ID" value="GUITHDRAFT_99644"/>
</dbReference>
<feature type="region of interest" description="Disordered" evidence="1">
    <location>
        <begin position="1"/>
        <end position="118"/>
    </location>
</feature>
<dbReference type="HOGENOM" id="CLU_549149_0_0_1"/>
<evidence type="ECO:0000313" key="5">
    <source>
        <dbReference type="Proteomes" id="UP000011087"/>
    </source>
</evidence>
<gene>
    <name evidence="3" type="ORF">GUITHDRAFT_99644</name>
</gene>
<feature type="compositionally biased region" description="Polar residues" evidence="1">
    <location>
        <begin position="102"/>
        <end position="112"/>
    </location>
</feature>
<reference evidence="4" key="3">
    <citation type="submission" date="2016-03" db="UniProtKB">
        <authorList>
            <consortium name="EnsemblProtists"/>
        </authorList>
    </citation>
    <scope>IDENTIFICATION</scope>
</reference>
<proteinExistence type="predicted"/>
<name>L1K336_GUITC</name>
<dbReference type="GeneID" id="17311603"/>
<protein>
    <recommendedName>
        <fullName evidence="2">Lysine-specific demethylase-like domain-containing protein</fullName>
    </recommendedName>
</protein>
<dbReference type="InterPro" id="IPR013637">
    <property type="entry name" value="Lys_sp_deMease-like_dom"/>
</dbReference>
<dbReference type="RefSeq" id="XP_005841982.1">
    <property type="nucleotide sequence ID" value="XM_005841925.1"/>
</dbReference>
<evidence type="ECO:0000313" key="4">
    <source>
        <dbReference type="EnsemblProtists" id="EKX55002"/>
    </source>
</evidence>
<reference evidence="3 5" key="1">
    <citation type="journal article" date="2012" name="Nature">
        <title>Algal genomes reveal evolutionary mosaicism and the fate of nucleomorphs.</title>
        <authorList>
            <consortium name="DOE Joint Genome Institute"/>
            <person name="Curtis B.A."/>
            <person name="Tanifuji G."/>
            <person name="Burki F."/>
            <person name="Gruber A."/>
            <person name="Irimia M."/>
            <person name="Maruyama S."/>
            <person name="Arias M.C."/>
            <person name="Ball S.G."/>
            <person name="Gile G.H."/>
            <person name="Hirakawa Y."/>
            <person name="Hopkins J.F."/>
            <person name="Kuo A."/>
            <person name="Rensing S.A."/>
            <person name="Schmutz J."/>
            <person name="Symeonidi A."/>
            <person name="Elias M."/>
            <person name="Eveleigh R.J."/>
            <person name="Herman E.K."/>
            <person name="Klute M.J."/>
            <person name="Nakayama T."/>
            <person name="Obornik M."/>
            <person name="Reyes-Prieto A."/>
            <person name="Armbrust E.V."/>
            <person name="Aves S.J."/>
            <person name="Beiko R.G."/>
            <person name="Coutinho P."/>
            <person name="Dacks J.B."/>
            <person name="Durnford D.G."/>
            <person name="Fast N.M."/>
            <person name="Green B.R."/>
            <person name="Grisdale C.J."/>
            <person name="Hempel F."/>
            <person name="Henrissat B."/>
            <person name="Hoppner M.P."/>
            <person name="Ishida K."/>
            <person name="Kim E."/>
            <person name="Koreny L."/>
            <person name="Kroth P.G."/>
            <person name="Liu Y."/>
            <person name="Malik S.B."/>
            <person name="Maier U.G."/>
            <person name="McRose D."/>
            <person name="Mock T."/>
            <person name="Neilson J.A."/>
            <person name="Onodera N.T."/>
            <person name="Poole A.M."/>
            <person name="Pritham E.J."/>
            <person name="Richards T.A."/>
            <person name="Rocap G."/>
            <person name="Roy S.W."/>
            <person name="Sarai C."/>
            <person name="Schaack S."/>
            <person name="Shirato S."/>
            <person name="Slamovits C.H."/>
            <person name="Spencer D.F."/>
            <person name="Suzuki S."/>
            <person name="Worden A.Z."/>
            <person name="Zauner S."/>
            <person name="Barry K."/>
            <person name="Bell C."/>
            <person name="Bharti A.K."/>
            <person name="Crow J.A."/>
            <person name="Grimwood J."/>
            <person name="Kramer R."/>
            <person name="Lindquist E."/>
            <person name="Lucas S."/>
            <person name="Salamov A."/>
            <person name="McFadden G.I."/>
            <person name="Lane C.E."/>
            <person name="Keeling P.J."/>
            <person name="Gray M.W."/>
            <person name="Grigoriev I.V."/>
            <person name="Archibald J.M."/>
        </authorList>
    </citation>
    <scope>NUCLEOTIDE SEQUENCE</scope>
    <source>
        <strain evidence="3 5">CCMP2712</strain>
    </source>
</reference>
<feature type="compositionally biased region" description="Basic and acidic residues" evidence="1">
    <location>
        <begin position="1"/>
        <end position="12"/>
    </location>
</feature>
<dbReference type="EMBL" id="JH992966">
    <property type="protein sequence ID" value="EKX55002.1"/>
    <property type="molecule type" value="Genomic_DNA"/>
</dbReference>
<keyword evidence="5" id="KW-1185">Reference proteome</keyword>
<dbReference type="Proteomes" id="UP000011087">
    <property type="component" value="Unassembled WGS sequence"/>
</dbReference>
<dbReference type="AlphaFoldDB" id="L1K336"/>
<sequence>MSRDERQEEQGERSQPLPEQNSARVEMVKGDQPQAIEENEDAAVCLSPDEEMPETSSAREQHSKEDDPDSSAQRPRPPTNNGPENELTAPSADVKMEESKETSCAQQETTESCVEADAFRFEEPDSDDSDYGRDMGTRSCLEISRETEMDFEWTKYANDINCFNIEDSQFMGGDEPVETVQSAGKVSGLKPIAMENLADGPMYEPRSGVADTGEGNQDVPVNETSEMPRKSEAGLAFARKTIRILKNRCTVEVLNELLDEALGIVVDQRLTARLLKCQTDLQDLRSRAMSFLESEKQDLRVLRMVLNDLERFPIVTEEEEKLKELWKSASAWLERARVILSFPRKTRKCRRSSHERKSGITMQDLVSLINEGNEIKVLKSRREWDQIKRCVLDIHQWSAAAHETIQSNDPTLDRCQELLSRLEDLVVEPENAAELKKTLWRLQAQSAVDKSVDVESLRKLAYPTDFGVEDPAIQDTLQLLRAKLEAAEDWIERAKNS</sequence>
<accession>L1K336</accession>
<feature type="region of interest" description="Disordered" evidence="1">
    <location>
        <begin position="198"/>
        <end position="228"/>
    </location>
</feature>
<evidence type="ECO:0000256" key="1">
    <source>
        <dbReference type="SAM" id="MobiDB-lite"/>
    </source>
</evidence>
<feature type="domain" description="Lysine-specific demethylase-like" evidence="2">
    <location>
        <begin position="288"/>
        <end position="496"/>
    </location>
</feature>
<dbReference type="PaxDb" id="55529-EKX55002"/>